<feature type="region of interest" description="Disordered" evidence="2">
    <location>
        <begin position="26"/>
        <end position="48"/>
    </location>
</feature>
<accession>A0A8S1Y7P1</accession>
<gene>
    <name evidence="3" type="ORF">PPENT_87.1.T1590075</name>
</gene>
<evidence type="ECO:0000313" key="4">
    <source>
        <dbReference type="Proteomes" id="UP000689195"/>
    </source>
</evidence>
<proteinExistence type="predicted"/>
<reference evidence="3" key="1">
    <citation type="submission" date="2021-01" db="EMBL/GenBank/DDBJ databases">
        <authorList>
            <consortium name="Genoscope - CEA"/>
            <person name="William W."/>
        </authorList>
    </citation>
    <scope>NUCLEOTIDE SEQUENCE</scope>
</reference>
<evidence type="ECO:0000256" key="2">
    <source>
        <dbReference type="SAM" id="MobiDB-lite"/>
    </source>
</evidence>
<dbReference type="AlphaFoldDB" id="A0A8S1Y7P1"/>
<dbReference type="Proteomes" id="UP000689195">
    <property type="component" value="Unassembled WGS sequence"/>
</dbReference>
<keyword evidence="1" id="KW-0175">Coiled coil</keyword>
<comment type="caution">
    <text evidence="3">The sequence shown here is derived from an EMBL/GenBank/DDBJ whole genome shotgun (WGS) entry which is preliminary data.</text>
</comment>
<organism evidence="3 4">
    <name type="scientific">Paramecium pentaurelia</name>
    <dbReference type="NCBI Taxonomy" id="43138"/>
    <lineage>
        <taxon>Eukaryota</taxon>
        <taxon>Sar</taxon>
        <taxon>Alveolata</taxon>
        <taxon>Ciliophora</taxon>
        <taxon>Intramacronucleata</taxon>
        <taxon>Oligohymenophorea</taxon>
        <taxon>Peniculida</taxon>
        <taxon>Parameciidae</taxon>
        <taxon>Paramecium</taxon>
    </lineage>
</organism>
<evidence type="ECO:0000256" key="1">
    <source>
        <dbReference type="SAM" id="Coils"/>
    </source>
</evidence>
<name>A0A8S1Y7P1_9CILI</name>
<feature type="coiled-coil region" evidence="1">
    <location>
        <begin position="289"/>
        <end position="323"/>
    </location>
</feature>
<feature type="compositionally biased region" description="Polar residues" evidence="2">
    <location>
        <begin position="27"/>
        <end position="40"/>
    </location>
</feature>
<feature type="region of interest" description="Disordered" evidence="2">
    <location>
        <begin position="222"/>
        <end position="247"/>
    </location>
</feature>
<dbReference type="OrthoDB" id="308625at2759"/>
<protein>
    <submittedName>
        <fullName evidence="3">Uncharacterized protein</fullName>
    </submittedName>
</protein>
<evidence type="ECO:0000313" key="3">
    <source>
        <dbReference type="EMBL" id="CAD8210456.1"/>
    </source>
</evidence>
<dbReference type="EMBL" id="CAJJDO010000159">
    <property type="protein sequence ID" value="CAD8210456.1"/>
    <property type="molecule type" value="Genomic_DNA"/>
</dbReference>
<keyword evidence="4" id="KW-1185">Reference proteome</keyword>
<sequence length="334" mass="39062">MQVSPLIRVQTSAFTNSSALRIKKEQIQPQNQMDQISPLKSTEENEQSPSKIINIYADSAIYNNHSTFSDVKNQQSIEEDKIIKSQTYNQMSPDNAERNYCERQKIIKNQIKRTNDNVKNKQKEFYESKNTIIRSGIQKQYIDSSTTQSQLIDISRSSQNFRRKSIDQLPKTQIKQIKNKKSQLTQSFHLQFQNKKQQLLSDIAILDKEIFIEQQYIQSASTKAQQNQKLQGTKSTYNKRQSTKKNLQSNKIIQDKKSKKTINTLKNLNISQNSQISNKTSKCPIRSKSQETKEVIDTLRQSREDLNQRLQRINDKYNLILDQSNKFRTNFQQI</sequence>